<dbReference type="AlphaFoldDB" id="A0A2S6IEI4"/>
<evidence type="ECO:0000259" key="3">
    <source>
        <dbReference type="Pfam" id="PF03061"/>
    </source>
</evidence>
<dbReference type="CDD" id="cd03443">
    <property type="entry name" value="PaaI_thioesterase"/>
    <property type="match status" value="1"/>
</dbReference>
<feature type="domain" description="Thioesterase" evidence="3">
    <location>
        <begin position="51"/>
        <end position="124"/>
    </location>
</feature>
<evidence type="ECO:0000313" key="5">
    <source>
        <dbReference type="Proteomes" id="UP000239485"/>
    </source>
</evidence>
<dbReference type="EMBL" id="PTJD01000013">
    <property type="protein sequence ID" value="PPK92603.1"/>
    <property type="molecule type" value="Genomic_DNA"/>
</dbReference>
<reference evidence="4 5" key="1">
    <citation type="submission" date="2018-02" db="EMBL/GenBank/DDBJ databases">
        <title>Genomic Encyclopedia of Archaeal and Bacterial Type Strains, Phase II (KMG-II): from individual species to whole genera.</title>
        <authorList>
            <person name="Goeker M."/>
        </authorList>
    </citation>
    <scope>NUCLEOTIDE SEQUENCE [LARGE SCALE GENOMIC DNA]</scope>
    <source>
        <strain evidence="4 5">DSM 22857</strain>
    </source>
</reference>
<keyword evidence="2" id="KW-0378">Hydrolase</keyword>
<dbReference type="Proteomes" id="UP000239485">
    <property type="component" value="Unassembled WGS sequence"/>
</dbReference>
<evidence type="ECO:0000256" key="1">
    <source>
        <dbReference type="ARBA" id="ARBA00008324"/>
    </source>
</evidence>
<dbReference type="InterPro" id="IPR039298">
    <property type="entry name" value="ACOT13"/>
</dbReference>
<organism evidence="4 5">
    <name type="scientific">Kineococcus xinjiangensis</name>
    <dbReference type="NCBI Taxonomy" id="512762"/>
    <lineage>
        <taxon>Bacteria</taxon>
        <taxon>Bacillati</taxon>
        <taxon>Actinomycetota</taxon>
        <taxon>Actinomycetes</taxon>
        <taxon>Kineosporiales</taxon>
        <taxon>Kineosporiaceae</taxon>
        <taxon>Kineococcus</taxon>
    </lineage>
</organism>
<dbReference type="GO" id="GO:0047617">
    <property type="term" value="F:fatty acyl-CoA hydrolase activity"/>
    <property type="evidence" value="ECO:0007669"/>
    <property type="project" value="InterPro"/>
</dbReference>
<dbReference type="Gene3D" id="3.10.129.10">
    <property type="entry name" value="Hotdog Thioesterase"/>
    <property type="match status" value="1"/>
</dbReference>
<keyword evidence="5" id="KW-1185">Reference proteome</keyword>
<evidence type="ECO:0000313" key="4">
    <source>
        <dbReference type="EMBL" id="PPK92603.1"/>
    </source>
</evidence>
<evidence type="ECO:0000256" key="2">
    <source>
        <dbReference type="ARBA" id="ARBA00022801"/>
    </source>
</evidence>
<dbReference type="PANTHER" id="PTHR21660:SF1">
    <property type="entry name" value="ACYL-COENZYME A THIOESTERASE 13"/>
    <property type="match status" value="1"/>
</dbReference>
<dbReference type="Pfam" id="PF03061">
    <property type="entry name" value="4HBT"/>
    <property type="match status" value="1"/>
</dbReference>
<dbReference type="InterPro" id="IPR029069">
    <property type="entry name" value="HotDog_dom_sf"/>
</dbReference>
<comment type="similarity">
    <text evidence="1">Belongs to the thioesterase PaaI family.</text>
</comment>
<dbReference type="NCBIfam" id="TIGR00369">
    <property type="entry name" value="unchar_dom_1"/>
    <property type="match status" value="1"/>
</dbReference>
<dbReference type="InterPro" id="IPR003736">
    <property type="entry name" value="PAAI_dom"/>
</dbReference>
<proteinExistence type="inferred from homology"/>
<gene>
    <name evidence="4" type="ORF">CLV92_11332</name>
</gene>
<comment type="caution">
    <text evidence="4">The sequence shown here is derived from an EMBL/GenBank/DDBJ whole genome shotgun (WGS) entry which is preliminary data.</text>
</comment>
<dbReference type="InterPro" id="IPR006683">
    <property type="entry name" value="Thioestr_dom"/>
</dbReference>
<dbReference type="PANTHER" id="PTHR21660">
    <property type="entry name" value="THIOESTERASE SUPERFAMILY MEMBER-RELATED"/>
    <property type="match status" value="1"/>
</dbReference>
<accession>A0A2S6IEI4</accession>
<sequence length="149" mass="15774">MVARNPRYGDVVRSSFARQGLMAHLGAELTQVEPGSVEVRVRSRPELTQQHGFLHAGVTTSVVDSACGCAALSLMPAGSEVVSVEFKINLLAPARGHELVARGRVLRAGRTITVCQGDAYALTDEGEVHCATMTATMFRVEAPEPDGAA</sequence>
<dbReference type="SUPFAM" id="SSF54637">
    <property type="entry name" value="Thioesterase/thiol ester dehydrase-isomerase"/>
    <property type="match status" value="1"/>
</dbReference>
<protein>
    <submittedName>
        <fullName evidence="4">Uncharacterized protein (TIGR00369 family)</fullName>
    </submittedName>
</protein>
<dbReference type="OrthoDB" id="9806185at2"/>
<name>A0A2S6IEI4_9ACTN</name>